<comment type="caution">
    <text evidence="2">The sequence shown here is derived from an EMBL/GenBank/DDBJ whole genome shotgun (WGS) entry which is preliminary data.</text>
</comment>
<feature type="region of interest" description="Disordered" evidence="1">
    <location>
        <begin position="90"/>
        <end position="110"/>
    </location>
</feature>
<reference evidence="2 3" key="1">
    <citation type="submission" date="2024-02" db="EMBL/GenBank/DDBJ databases">
        <title>Expansion and revision of Xanthobacter and proposal of Roseixanthobacter gen. nov.</title>
        <authorList>
            <person name="Soltysiak M.P.M."/>
            <person name="Jalihal A."/>
            <person name="Ory A."/>
            <person name="Chrisophersen C."/>
            <person name="Lee A.D."/>
            <person name="Boulton J."/>
            <person name="Springer M."/>
        </authorList>
    </citation>
    <scope>NUCLEOTIDE SEQUENCE [LARGE SCALE GENOMIC DNA]</scope>
    <source>
        <strain evidence="2 3">23A</strain>
    </source>
</reference>
<evidence type="ECO:0000256" key="1">
    <source>
        <dbReference type="SAM" id="MobiDB-lite"/>
    </source>
</evidence>
<proteinExistence type="predicted"/>
<name>A0ABW6ZS18_9HYPH</name>
<gene>
    <name evidence="2" type="ORF">V5F32_04375</name>
</gene>
<evidence type="ECO:0000313" key="3">
    <source>
        <dbReference type="Proteomes" id="UP001604002"/>
    </source>
</evidence>
<dbReference type="Proteomes" id="UP001604002">
    <property type="component" value="Unassembled WGS sequence"/>
</dbReference>
<accession>A0ABW6ZS18</accession>
<evidence type="ECO:0000313" key="2">
    <source>
        <dbReference type="EMBL" id="MFG1371393.1"/>
    </source>
</evidence>
<organism evidence="2 3">
    <name type="scientific">Xanthobacter oligotrophicus</name>
    <dbReference type="NCBI Taxonomy" id="2607286"/>
    <lineage>
        <taxon>Bacteria</taxon>
        <taxon>Pseudomonadati</taxon>
        <taxon>Pseudomonadota</taxon>
        <taxon>Alphaproteobacteria</taxon>
        <taxon>Hyphomicrobiales</taxon>
        <taxon>Xanthobacteraceae</taxon>
        <taxon>Xanthobacter</taxon>
    </lineage>
</organism>
<keyword evidence="3" id="KW-1185">Reference proteome</keyword>
<dbReference type="RefSeq" id="WP_393991382.1">
    <property type="nucleotide sequence ID" value="NZ_JBAFVH010000002.1"/>
</dbReference>
<sequence>MSHAQSLPTVAADGADLHRLVVEAEPETNLLLRLLEPFVIHDVLPSRMECATTGDGLAVEIVFAASADLALRLHGRLSVMVGVRDAALSPAGHGRGVHSPEHRAAAHRAA</sequence>
<protein>
    <submittedName>
        <fullName evidence="2">Uncharacterized protein</fullName>
    </submittedName>
</protein>
<dbReference type="EMBL" id="JBAFVH010000002">
    <property type="protein sequence ID" value="MFG1371393.1"/>
    <property type="molecule type" value="Genomic_DNA"/>
</dbReference>